<dbReference type="EMBL" id="JARKIB010000334">
    <property type="protein sequence ID" value="KAJ7713868.1"/>
    <property type="molecule type" value="Genomic_DNA"/>
</dbReference>
<keyword evidence="3" id="KW-1185">Reference proteome</keyword>
<feature type="compositionally biased region" description="Gly residues" evidence="1">
    <location>
        <begin position="112"/>
        <end position="133"/>
    </location>
</feature>
<sequence>MSVTIPNFSGDRLDTEKKITASVSCGNVAYISAITKSTTWTDQWFKSIPSTDPRKANWIAFVIAFEVRFQIAAPPPKPAAQLQAALSAPGPAPAVGGTAGAAVGGESTGGAVGGGAQAGGGAAREGTGGGSGGFQRIPTEAEKTVLHVVLAGTIAHRATNQAQYTQQHAEWETRNGNVPTATLDIALTGYPLTPGTENPATGECWDCGYRESPIHRGDCRGRTRVPTLERRFHAVCGGWLLPSRNNAGVNVVEGEEEPRGVPWYEAGTRTRTRSRVFDGGRSVSPAYDSEPGPNWWLWCSNM</sequence>
<organism evidence="2 3">
    <name type="scientific">Mycena metata</name>
    <dbReference type="NCBI Taxonomy" id="1033252"/>
    <lineage>
        <taxon>Eukaryota</taxon>
        <taxon>Fungi</taxon>
        <taxon>Dikarya</taxon>
        <taxon>Basidiomycota</taxon>
        <taxon>Agaricomycotina</taxon>
        <taxon>Agaricomycetes</taxon>
        <taxon>Agaricomycetidae</taxon>
        <taxon>Agaricales</taxon>
        <taxon>Marasmiineae</taxon>
        <taxon>Mycenaceae</taxon>
        <taxon>Mycena</taxon>
    </lineage>
</organism>
<dbReference type="Proteomes" id="UP001215598">
    <property type="component" value="Unassembled WGS sequence"/>
</dbReference>
<evidence type="ECO:0000313" key="2">
    <source>
        <dbReference type="EMBL" id="KAJ7713868.1"/>
    </source>
</evidence>
<dbReference type="AlphaFoldDB" id="A0AAD7MF23"/>
<accession>A0AAD7MF23</accession>
<gene>
    <name evidence="2" type="ORF">B0H16DRAFT_1742983</name>
</gene>
<reference evidence="2" key="1">
    <citation type="submission" date="2023-03" db="EMBL/GenBank/DDBJ databases">
        <title>Massive genome expansion in bonnet fungi (Mycena s.s.) driven by repeated elements and novel gene families across ecological guilds.</title>
        <authorList>
            <consortium name="Lawrence Berkeley National Laboratory"/>
            <person name="Harder C.B."/>
            <person name="Miyauchi S."/>
            <person name="Viragh M."/>
            <person name="Kuo A."/>
            <person name="Thoen E."/>
            <person name="Andreopoulos B."/>
            <person name="Lu D."/>
            <person name="Skrede I."/>
            <person name="Drula E."/>
            <person name="Henrissat B."/>
            <person name="Morin E."/>
            <person name="Kohler A."/>
            <person name="Barry K."/>
            <person name="LaButti K."/>
            <person name="Morin E."/>
            <person name="Salamov A."/>
            <person name="Lipzen A."/>
            <person name="Mereny Z."/>
            <person name="Hegedus B."/>
            <person name="Baldrian P."/>
            <person name="Stursova M."/>
            <person name="Weitz H."/>
            <person name="Taylor A."/>
            <person name="Grigoriev I.V."/>
            <person name="Nagy L.G."/>
            <person name="Martin F."/>
            <person name="Kauserud H."/>
        </authorList>
    </citation>
    <scope>NUCLEOTIDE SEQUENCE</scope>
    <source>
        <strain evidence="2">CBHHK182m</strain>
    </source>
</reference>
<name>A0AAD7MF23_9AGAR</name>
<evidence type="ECO:0000313" key="3">
    <source>
        <dbReference type="Proteomes" id="UP001215598"/>
    </source>
</evidence>
<comment type="caution">
    <text evidence="2">The sequence shown here is derived from an EMBL/GenBank/DDBJ whole genome shotgun (WGS) entry which is preliminary data.</text>
</comment>
<evidence type="ECO:0000256" key="1">
    <source>
        <dbReference type="SAM" id="MobiDB-lite"/>
    </source>
</evidence>
<proteinExistence type="predicted"/>
<feature type="region of interest" description="Disordered" evidence="1">
    <location>
        <begin position="112"/>
        <end position="135"/>
    </location>
</feature>
<protein>
    <submittedName>
        <fullName evidence="2">Uncharacterized protein</fullName>
    </submittedName>
</protein>